<keyword evidence="3" id="KW-1185">Reference proteome</keyword>
<evidence type="ECO:0000313" key="3">
    <source>
        <dbReference type="Proteomes" id="UP000004367"/>
    </source>
</evidence>
<gene>
    <name evidence="2" type="ORF">MOPEL_029_01080</name>
</gene>
<dbReference type="OrthoDB" id="9968364at2"/>
<evidence type="ECO:0000313" key="2">
    <source>
        <dbReference type="EMBL" id="GAB47827.1"/>
    </source>
</evidence>
<comment type="caution">
    <text evidence="2">The sequence shown here is derived from an EMBL/GenBank/DDBJ whole genome shotgun (WGS) entry which is preliminary data.</text>
</comment>
<name>H5UQ22_9MICO</name>
<sequence length="137" mass="14430">MRAAAPSSPENADTSAPLTLSDVVDVDERVAVGGEAVPTHVRFVLGFDRAPSEDELVAVADLLAPFDVVQSVTPDGVEIVTANRDEPARQVPHIKDTVSRASEEAQRREAACAEQEAAKEERSGGLREEIGAVVDGA</sequence>
<dbReference type="EMBL" id="BAFE01000027">
    <property type="protein sequence ID" value="GAB47827.1"/>
    <property type="molecule type" value="Genomic_DNA"/>
</dbReference>
<dbReference type="RefSeq" id="WP_009481725.1">
    <property type="nucleotide sequence ID" value="NZ_BAFE01000027.1"/>
</dbReference>
<evidence type="ECO:0000256" key="1">
    <source>
        <dbReference type="SAM" id="MobiDB-lite"/>
    </source>
</evidence>
<protein>
    <submittedName>
        <fullName evidence="2">Uncharacterized protein</fullName>
    </submittedName>
</protein>
<feature type="compositionally biased region" description="Basic and acidic residues" evidence="1">
    <location>
        <begin position="93"/>
        <end position="130"/>
    </location>
</feature>
<organism evidence="2 3">
    <name type="scientific">Mobilicoccus pelagius NBRC 104925</name>
    <dbReference type="NCBI Taxonomy" id="1089455"/>
    <lineage>
        <taxon>Bacteria</taxon>
        <taxon>Bacillati</taxon>
        <taxon>Actinomycetota</taxon>
        <taxon>Actinomycetes</taxon>
        <taxon>Micrococcales</taxon>
        <taxon>Dermatophilaceae</taxon>
        <taxon>Mobilicoccus</taxon>
    </lineage>
</organism>
<accession>H5UQ22</accession>
<dbReference type="STRING" id="1089455.MOPEL_029_01080"/>
<dbReference type="Proteomes" id="UP000004367">
    <property type="component" value="Unassembled WGS sequence"/>
</dbReference>
<feature type="region of interest" description="Disordered" evidence="1">
    <location>
        <begin position="93"/>
        <end position="137"/>
    </location>
</feature>
<dbReference type="AlphaFoldDB" id="H5UQ22"/>
<reference evidence="2 3" key="1">
    <citation type="submission" date="2012-02" db="EMBL/GenBank/DDBJ databases">
        <title>Whole genome shotgun sequence of Mobilicoccus pelagius NBRC 104925.</title>
        <authorList>
            <person name="Yoshida Y."/>
            <person name="Hosoyama A."/>
            <person name="Tsuchikane K."/>
            <person name="Katsumata H."/>
            <person name="Yamazaki S."/>
            <person name="Fujita N."/>
        </authorList>
    </citation>
    <scope>NUCLEOTIDE SEQUENCE [LARGE SCALE GENOMIC DNA]</scope>
    <source>
        <strain evidence="2 3">NBRC 104925</strain>
    </source>
</reference>
<proteinExistence type="predicted"/>